<keyword evidence="1" id="KW-0597">Phosphoprotein</keyword>
<dbReference type="InterPro" id="IPR001789">
    <property type="entry name" value="Sig_transdc_resp-reg_receiver"/>
</dbReference>
<comment type="caution">
    <text evidence="5">The sequence shown here is derived from an EMBL/GenBank/DDBJ whole genome shotgun (WGS) entry which is preliminary data.</text>
</comment>
<dbReference type="PROSITE" id="PS50887">
    <property type="entry name" value="GGDEF"/>
    <property type="match status" value="1"/>
</dbReference>
<dbReference type="PANTHER" id="PTHR33121:SF70">
    <property type="entry name" value="SIGNALING PROTEIN YKOW"/>
    <property type="match status" value="1"/>
</dbReference>
<evidence type="ECO:0000259" key="4">
    <source>
        <dbReference type="PROSITE" id="PS50887"/>
    </source>
</evidence>
<dbReference type="InterPro" id="IPR029787">
    <property type="entry name" value="Nucleotide_cyclase"/>
</dbReference>
<accession>W7QRD7</accession>
<dbReference type="Gene3D" id="3.40.50.2300">
    <property type="match status" value="1"/>
</dbReference>
<dbReference type="InterPro" id="IPR001633">
    <property type="entry name" value="EAL_dom"/>
</dbReference>
<dbReference type="SUPFAM" id="SSF52172">
    <property type="entry name" value="CheY-like"/>
    <property type="match status" value="1"/>
</dbReference>
<feature type="domain" description="GGDEF" evidence="4">
    <location>
        <begin position="349"/>
        <end position="476"/>
    </location>
</feature>
<organism evidence="5 6">
    <name type="scientific">Catenovulum agarivorans DS-2</name>
    <dbReference type="NCBI Taxonomy" id="1328313"/>
    <lineage>
        <taxon>Bacteria</taxon>
        <taxon>Pseudomonadati</taxon>
        <taxon>Pseudomonadota</taxon>
        <taxon>Gammaproteobacteria</taxon>
        <taxon>Alteromonadales</taxon>
        <taxon>Alteromonadaceae</taxon>
        <taxon>Catenovulum</taxon>
    </lineage>
</organism>
<evidence type="ECO:0000256" key="1">
    <source>
        <dbReference type="PROSITE-ProRule" id="PRU00169"/>
    </source>
</evidence>
<dbReference type="SMART" id="SM00267">
    <property type="entry name" value="GGDEF"/>
    <property type="match status" value="1"/>
</dbReference>
<gene>
    <name evidence="5" type="ORF">DS2_08178</name>
</gene>
<dbReference type="GO" id="GO:0071111">
    <property type="term" value="F:cyclic-guanylate-specific phosphodiesterase activity"/>
    <property type="evidence" value="ECO:0007669"/>
    <property type="project" value="InterPro"/>
</dbReference>
<keyword evidence="6" id="KW-1185">Reference proteome</keyword>
<dbReference type="SUPFAM" id="SSF55073">
    <property type="entry name" value="Nucleotide cyclase"/>
    <property type="match status" value="1"/>
</dbReference>
<evidence type="ECO:0000313" key="5">
    <source>
        <dbReference type="EMBL" id="EWH10433.1"/>
    </source>
</evidence>
<dbReference type="eggNOG" id="COG5001">
    <property type="taxonomic scope" value="Bacteria"/>
</dbReference>
<reference evidence="5 6" key="1">
    <citation type="journal article" date="2014" name="Genome Announc.">
        <title>Draft Genome Sequence of the Agar-Degrading Bacterium Catenovulum sp. Strain DS-2, Isolated from Intestines of Haliotis diversicolor.</title>
        <authorList>
            <person name="Shan D."/>
            <person name="Li X."/>
            <person name="Gu Z."/>
            <person name="Wei G."/>
            <person name="Gao Z."/>
            <person name="Shao Z."/>
        </authorList>
    </citation>
    <scope>NUCLEOTIDE SEQUENCE [LARGE SCALE GENOMIC DNA]</scope>
    <source>
        <strain evidence="5 6">DS-2</strain>
    </source>
</reference>
<feature type="domain" description="EAL" evidence="3">
    <location>
        <begin position="485"/>
        <end position="738"/>
    </location>
</feature>
<dbReference type="STRING" id="1328313.DS2_08178"/>
<dbReference type="Proteomes" id="UP000019276">
    <property type="component" value="Unassembled WGS sequence"/>
</dbReference>
<proteinExistence type="predicted"/>
<sequence length="744" mass="84340">MLQNKLDDVILFADDDDDLDIEPDVIDPSNAWHVLVVDDDAEIHSVTQLALSGLETLGKPLYFGHAYSGEESIEYMQNHHDVAVILMDVVMEHENAGLDAVKHIRDELGQTNTRIILRTGQPGYAPEETVVQQYDINDYKTKTELTRSKLVTTLISAIRSYEQINQIEKSKAQLSKIVSSCVQLQQQDPQQFTRETISALNDLLEIHSQGLICVKPNNKENARPFVVGATEDYSESTGQLIEQLDNGRIIMQLSQCLNHQQHQVHSTDMALFVKSKKFHAAIYLDDGIDPSRFNQQLTDVLLSNVGVSLENVQLFQELKNTAYKDKLTGLSNRTDFIRMLDQYIQDPAMGDTVVIIDLTHFADINDGLGQETGNHLLKAVAQRLTEKYGNNSRLARVSADVFGIIGHKMIVNPEHILELFDYPLKVEDQRIPVHFSMGFCDRDANDKTGLRILKHADIALNQAKKDRQQCYAYFSDTMEQRTAWRLGMAHQLREDFEQEKLQVWFQPQLDLNTHNIIGFEALLRWPRVEGGMIEPEVFVPLAEHSGLMIDIGNWVVEESCRQLKQLEDKGFNKIRVSINVSMAQFRNPKFVPTIIDTVHKFAVKPQSIELEITESVLMNNPSTVIEALTLLKAEGIQVSLDDFGTGFSSLNYLHQLPLDRMKVDRAFVKDILSENGEVIVETVLALGKKLGLHTIAEGVEELIQERKLLDMGCEEVQGFLYAKPLSPDQVQRFVQEHQNTLSHH</sequence>
<dbReference type="PROSITE" id="PS50110">
    <property type="entry name" value="RESPONSE_REGULATORY"/>
    <property type="match status" value="1"/>
</dbReference>
<dbReference type="InterPro" id="IPR043128">
    <property type="entry name" value="Rev_trsase/Diguanyl_cyclase"/>
</dbReference>
<dbReference type="PATRIC" id="fig|1328313.3.peg.1671"/>
<evidence type="ECO:0000259" key="2">
    <source>
        <dbReference type="PROSITE" id="PS50110"/>
    </source>
</evidence>
<dbReference type="SUPFAM" id="SSF141868">
    <property type="entry name" value="EAL domain-like"/>
    <property type="match status" value="1"/>
</dbReference>
<dbReference type="CDD" id="cd00156">
    <property type="entry name" value="REC"/>
    <property type="match status" value="1"/>
</dbReference>
<dbReference type="InterPro" id="IPR000160">
    <property type="entry name" value="GGDEF_dom"/>
</dbReference>
<dbReference type="Gene3D" id="3.20.20.450">
    <property type="entry name" value="EAL domain"/>
    <property type="match status" value="1"/>
</dbReference>
<dbReference type="PROSITE" id="PS50883">
    <property type="entry name" value="EAL"/>
    <property type="match status" value="1"/>
</dbReference>
<dbReference type="Pfam" id="PF11849">
    <property type="entry name" value="DUF3369"/>
    <property type="match status" value="1"/>
</dbReference>
<dbReference type="SMART" id="SM00052">
    <property type="entry name" value="EAL"/>
    <property type="match status" value="1"/>
</dbReference>
<name>W7QRD7_9ALTE</name>
<dbReference type="Pfam" id="PF00563">
    <property type="entry name" value="EAL"/>
    <property type="match status" value="1"/>
</dbReference>
<dbReference type="InterPro" id="IPR035919">
    <property type="entry name" value="EAL_sf"/>
</dbReference>
<feature type="domain" description="Response regulatory" evidence="2">
    <location>
        <begin position="33"/>
        <end position="157"/>
    </location>
</feature>
<dbReference type="GO" id="GO:0000160">
    <property type="term" value="P:phosphorelay signal transduction system"/>
    <property type="evidence" value="ECO:0007669"/>
    <property type="project" value="InterPro"/>
</dbReference>
<dbReference type="RefSeq" id="WP_035014239.1">
    <property type="nucleotide sequence ID" value="NZ_ARZY01000012.1"/>
</dbReference>
<evidence type="ECO:0000259" key="3">
    <source>
        <dbReference type="PROSITE" id="PS50883"/>
    </source>
</evidence>
<dbReference type="Gene3D" id="3.30.70.270">
    <property type="match status" value="1"/>
</dbReference>
<dbReference type="OrthoDB" id="9813903at2"/>
<dbReference type="CDD" id="cd01948">
    <property type="entry name" value="EAL"/>
    <property type="match status" value="1"/>
</dbReference>
<dbReference type="Pfam" id="PF00072">
    <property type="entry name" value="Response_reg"/>
    <property type="match status" value="1"/>
</dbReference>
<dbReference type="PANTHER" id="PTHR33121">
    <property type="entry name" value="CYCLIC DI-GMP PHOSPHODIESTERASE PDEF"/>
    <property type="match status" value="1"/>
</dbReference>
<dbReference type="SMART" id="SM00448">
    <property type="entry name" value="REC"/>
    <property type="match status" value="1"/>
</dbReference>
<dbReference type="CDD" id="cd01949">
    <property type="entry name" value="GGDEF"/>
    <property type="match status" value="1"/>
</dbReference>
<protein>
    <submittedName>
        <fullName evidence="5">Response regulator receiver modulated diguanylate cyclase/phosphodiesterase</fullName>
    </submittedName>
</protein>
<dbReference type="Pfam" id="PF00990">
    <property type="entry name" value="GGDEF"/>
    <property type="match status" value="1"/>
</dbReference>
<dbReference type="InterPro" id="IPR011006">
    <property type="entry name" value="CheY-like_superfamily"/>
</dbReference>
<dbReference type="NCBIfam" id="TIGR00254">
    <property type="entry name" value="GGDEF"/>
    <property type="match status" value="1"/>
</dbReference>
<dbReference type="EMBL" id="ARZY01000012">
    <property type="protein sequence ID" value="EWH10433.1"/>
    <property type="molecule type" value="Genomic_DNA"/>
</dbReference>
<dbReference type="InterPro" id="IPR050706">
    <property type="entry name" value="Cyclic-di-GMP_PDE-like"/>
</dbReference>
<dbReference type="InterPro" id="IPR021800">
    <property type="entry name" value="DUF3369"/>
</dbReference>
<evidence type="ECO:0000313" key="6">
    <source>
        <dbReference type="Proteomes" id="UP000019276"/>
    </source>
</evidence>
<feature type="modified residue" description="4-aspartylphosphate" evidence="1">
    <location>
        <position position="88"/>
    </location>
</feature>
<dbReference type="AlphaFoldDB" id="W7QRD7"/>